<reference evidence="5 6" key="1">
    <citation type="submission" date="2016-10" db="EMBL/GenBank/DDBJ databases">
        <authorList>
            <person name="de Groot N.N."/>
        </authorList>
    </citation>
    <scope>NUCLEOTIDE SEQUENCE [LARGE SCALE GENOMIC DNA]</scope>
    <source>
        <strain evidence="5 6">CGMCC 1.12333</strain>
    </source>
</reference>
<dbReference type="Gene3D" id="3.90.1150.10">
    <property type="entry name" value="Aspartate Aminotransferase, domain 1"/>
    <property type="match status" value="1"/>
</dbReference>
<dbReference type="EMBL" id="FPBK01000001">
    <property type="protein sequence ID" value="SFU27313.1"/>
    <property type="molecule type" value="Genomic_DNA"/>
</dbReference>
<evidence type="ECO:0000256" key="3">
    <source>
        <dbReference type="PIRSR" id="PIRSR000390-2"/>
    </source>
</evidence>
<dbReference type="InterPro" id="IPR015422">
    <property type="entry name" value="PyrdxlP-dep_Trfase_small"/>
</dbReference>
<evidence type="ECO:0000256" key="4">
    <source>
        <dbReference type="RuleBase" id="RU004508"/>
    </source>
</evidence>
<comment type="similarity">
    <text evidence="1 4">Belongs to the DegT/DnrJ/EryC1 family.</text>
</comment>
<dbReference type="InterPro" id="IPR015421">
    <property type="entry name" value="PyrdxlP-dep_Trfase_major"/>
</dbReference>
<evidence type="ECO:0000313" key="5">
    <source>
        <dbReference type="EMBL" id="SFU27313.1"/>
    </source>
</evidence>
<name>A0A1I7ETT9_9FLAO</name>
<sequence length="372" mass="41146">MLSPPCVNHLEEQYVQNAIKSGWIAPQGPEVIKFENAIQHYLGEEVFPVAVNSGTAAIHLSLLALGAGKVDFVITQSFTFTASANPIQYVGATPIFIDSEDETWNMSPILLQKSIEDLQTQNKKPKAIIAVSLYGMPFSEEIKVIANQYNIPLIEDSAEALGSSFKNRKCGTFGDLAIFSFNGNKIITTSGGGAVICKTKEQADYIRFLANQAKDDAPFYQHSQLGFNYALSNISAAIGNAQITKLPEFVIRRKTIQQHYKDALAKYDFIKVHTEPTSDFSSNHWLTCILIDENEAGKTNTELKDYLASKGIESRFLWKPMHLQPLYAKAKFYGDGTSETLFSKGLCLPSGSGLTDEQLSYIIETIHEFFAA</sequence>
<dbReference type="Pfam" id="PF01041">
    <property type="entry name" value="DegT_DnrJ_EryC1"/>
    <property type="match status" value="1"/>
</dbReference>
<dbReference type="SUPFAM" id="SSF53383">
    <property type="entry name" value="PLP-dependent transferases"/>
    <property type="match status" value="1"/>
</dbReference>
<dbReference type="AlphaFoldDB" id="A0A1I7ETT9"/>
<evidence type="ECO:0000256" key="2">
    <source>
        <dbReference type="PIRSR" id="PIRSR000390-1"/>
    </source>
</evidence>
<proteinExistence type="inferred from homology"/>
<keyword evidence="3 4" id="KW-0663">Pyridoxal phosphate</keyword>
<organism evidence="5 6">
    <name type="scientific">Pustulibacterium marinum</name>
    <dbReference type="NCBI Taxonomy" id="1224947"/>
    <lineage>
        <taxon>Bacteria</taxon>
        <taxon>Pseudomonadati</taxon>
        <taxon>Bacteroidota</taxon>
        <taxon>Flavobacteriia</taxon>
        <taxon>Flavobacteriales</taxon>
        <taxon>Flavobacteriaceae</taxon>
        <taxon>Pustulibacterium</taxon>
    </lineage>
</organism>
<dbReference type="STRING" id="1224947.SAMN05216480_101135"/>
<dbReference type="InterPro" id="IPR000653">
    <property type="entry name" value="DegT/StrS_aminotransferase"/>
</dbReference>
<evidence type="ECO:0000256" key="1">
    <source>
        <dbReference type="ARBA" id="ARBA00037999"/>
    </source>
</evidence>
<dbReference type="PANTHER" id="PTHR30244:SF34">
    <property type="entry name" value="DTDP-4-AMINO-4,6-DIDEOXYGALACTOSE TRANSAMINASE"/>
    <property type="match status" value="1"/>
</dbReference>
<dbReference type="PIRSF" id="PIRSF000390">
    <property type="entry name" value="PLP_StrS"/>
    <property type="match status" value="1"/>
</dbReference>
<evidence type="ECO:0000313" key="6">
    <source>
        <dbReference type="Proteomes" id="UP000199138"/>
    </source>
</evidence>
<dbReference type="GO" id="GO:0030170">
    <property type="term" value="F:pyridoxal phosphate binding"/>
    <property type="evidence" value="ECO:0007669"/>
    <property type="project" value="TreeGrafter"/>
</dbReference>
<dbReference type="CDD" id="cd00616">
    <property type="entry name" value="AHBA_syn"/>
    <property type="match status" value="1"/>
</dbReference>
<feature type="active site" description="Proton acceptor" evidence="2">
    <location>
        <position position="185"/>
    </location>
</feature>
<gene>
    <name evidence="5" type="ORF">SAMN05216480_101135</name>
</gene>
<feature type="modified residue" description="N6-(pyridoxal phosphate)lysine" evidence="3">
    <location>
        <position position="185"/>
    </location>
</feature>
<dbReference type="InterPro" id="IPR015424">
    <property type="entry name" value="PyrdxlP-dep_Trfase"/>
</dbReference>
<dbReference type="Proteomes" id="UP000199138">
    <property type="component" value="Unassembled WGS sequence"/>
</dbReference>
<dbReference type="GO" id="GO:0000271">
    <property type="term" value="P:polysaccharide biosynthetic process"/>
    <property type="evidence" value="ECO:0007669"/>
    <property type="project" value="TreeGrafter"/>
</dbReference>
<dbReference type="PANTHER" id="PTHR30244">
    <property type="entry name" value="TRANSAMINASE"/>
    <property type="match status" value="1"/>
</dbReference>
<keyword evidence="6" id="KW-1185">Reference proteome</keyword>
<protein>
    <submittedName>
        <fullName evidence="5">dTDP-4-amino-4,6-dideoxygalactose transaminase</fullName>
    </submittedName>
</protein>
<accession>A0A1I7ETT9</accession>
<dbReference type="GO" id="GO:0008483">
    <property type="term" value="F:transaminase activity"/>
    <property type="evidence" value="ECO:0007669"/>
    <property type="project" value="TreeGrafter"/>
</dbReference>
<dbReference type="Gene3D" id="3.40.640.10">
    <property type="entry name" value="Type I PLP-dependent aspartate aminotransferase-like (Major domain)"/>
    <property type="match status" value="1"/>
</dbReference>